<evidence type="ECO:0000313" key="3">
    <source>
        <dbReference type="EMBL" id="RKS53148.1"/>
    </source>
</evidence>
<keyword evidence="1 2" id="KW-0732">Signal</keyword>
<name>A0A495PUK5_9FLAO</name>
<evidence type="ECO:0000313" key="4">
    <source>
        <dbReference type="Proteomes" id="UP000276282"/>
    </source>
</evidence>
<protein>
    <submittedName>
        <fullName evidence="3">Outer membrane lipoprotein carrier protein</fullName>
    </submittedName>
</protein>
<dbReference type="CDD" id="cd16325">
    <property type="entry name" value="LolA"/>
    <property type="match status" value="1"/>
</dbReference>
<dbReference type="PANTHER" id="PTHR35869">
    <property type="entry name" value="OUTER-MEMBRANE LIPOPROTEIN CARRIER PROTEIN"/>
    <property type="match status" value="1"/>
</dbReference>
<dbReference type="RefSeq" id="WP_121345193.1">
    <property type="nucleotide sequence ID" value="NZ_RBLG01000002.1"/>
</dbReference>
<keyword evidence="3" id="KW-0449">Lipoprotein</keyword>
<keyword evidence="4" id="KW-1185">Reference proteome</keyword>
<accession>A0A495PUK5</accession>
<organism evidence="3 4">
    <name type="scientific">Gillisia mitskevichiae</name>
    <dbReference type="NCBI Taxonomy" id="270921"/>
    <lineage>
        <taxon>Bacteria</taxon>
        <taxon>Pseudomonadati</taxon>
        <taxon>Bacteroidota</taxon>
        <taxon>Flavobacteriia</taxon>
        <taxon>Flavobacteriales</taxon>
        <taxon>Flavobacteriaceae</taxon>
        <taxon>Gillisia</taxon>
    </lineage>
</organism>
<dbReference type="InterPro" id="IPR004564">
    <property type="entry name" value="OM_lipoprot_carrier_LolA-like"/>
</dbReference>
<dbReference type="Gene3D" id="2.50.20.10">
    <property type="entry name" value="Lipoprotein localisation LolA/LolB/LppX"/>
    <property type="match status" value="1"/>
</dbReference>
<evidence type="ECO:0000256" key="2">
    <source>
        <dbReference type="SAM" id="SignalP"/>
    </source>
</evidence>
<dbReference type="InterPro" id="IPR029046">
    <property type="entry name" value="LolA/LolB/LppX"/>
</dbReference>
<feature type="chain" id="PRO_5019850954" evidence="2">
    <location>
        <begin position="18"/>
        <end position="206"/>
    </location>
</feature>
<dbReference type="SUPFAM" id="SSF89392">
    <property type="entry name" value="Prokaryotic lipoproteins and lipoprotein localization factors"/>
    <property type="match status" value="1"/>
</dbReference>
<dbReference type="AlphaFoldDB" id="A0A495PUK5"/>
<reference evidence="3 4" key="1">
    <citation type="submission" date="2018-10" db="EMBL/GenBank/DDBJ databases">
        <title>Genomic Encyclopedia of Archaeal and Bacterial Type Strains, Phase II (KMG-II): from individual species to whole genera.</title>
        <authorList>
            <person name="Goeker M."/>
        </authorList>
    </citation>
    <scope>NUCLEOTIDE SEQUENCE [LARGE SCALE GENOMIC DNA]</scope>
    <source>
        <strain evidence="3 4">DSM 19839</strain>
    </source>
</reference>
<proteinExistence type="predicted"/>
<feature type="signal peptide" evidence="2">
    <location>
        <begin position="1"/>
        <end position="17"/>
    </location>
</feature>
<comment type="caution">
    <text evidence="3">The sequence shown here is derived from an EMBL/GenBank/DDBJ whole genome shotgun (WGS) entry which is preliminary data.</text>
</comment>
<dbReference type="OrthoDB" id="1027451at2"/>
<dbReference type="Proteomes" id="UP000276282">
    <property type="component" value="Unassembled WGS sequence"/>
</dbReference>
<sequence length="206" mass="23806">MRILKLVIFLISVATFAQTPLTEAETLKFKEIVSKRSDGLETLSSDFLQTKYIKMMKGAAISNGRLYYMAPDILKWEYRQPYNYKILFKDDKLIIDDDGYKTVTDLKSNKLFEKLVTLISGSINGKLLEDKKNYDVSYFKTTNLISAVIVPKDNAIRDMFNQIILLFDRNLVVITVRLMEASGDYTEIDFKNIRFNQPIPPSVFQN</sequence>
<gene>
    <name evidence="3" type="ORF">BC962_1394</name>
</gene>
<evidence type="ECO:0000256" key="1">
    <source>
        <dbReference type="ARBA" id="ARBA00022729"/>
    </source>
</evidence>
<dbReference type="PANTHER" id="PTHR35869:SF1">
    <property type="entry name" value="OUTER-MEMBRANE LIPOPROTEIN CARRIER PROTEIN"/>
    <property type="match status" value="1"/>
</dbReference>
<dbReference type="EMBL" id="RBLG01000002">
    <property type="protein sequence ID" value="RKS53148.1"/>
    <property type="molecule type" value="Genomic_DNA"/>
</dbReference>
<dbReference type="Pfam" id="PF03548">
    <property type="entry name" value="LolA"/>
    <property type="match status" value="1"/>
</dbReference>